<keyword evidence="2" id="KW-1185">Reference proteome</keyword>
<protein>
    <submittedName>
        <fullName evidence="1">Uncharacterized protein</fullName>
    </submittedName>
</protein>
<dbReference type="EMBL" id="CAMPGE010008563">
    <property type="protein sequence ID" value="CAI2367456.1"/>
    <property type="molecule type" value="Genomic_DNA"/>
</dbReference>
<sequence>MLHSSTYSLGNVESLVASNDENPFCFKVEYISDDNFENSDIPQSIQLCLSKPPNLNREVSNNALFNPQFTGFIEALPEVGLPDFSILQNFTQPKVEEKSFWVDKANTGTTKEPSIGPPRSESPTATIAKEASNVRKRRWGKTEDKLLFQAIRDMEAEHILTLDELLTLRIDPNLKYHDGVQELCDRSGWRSKPEKLIVRIQKISKLEFSVREIKKLKKALRVGYKYENTDFDKVIYDFPGKTVASLQRIAMKLRRSFLQKNLTSFSTNLNKSVQN</sequence>
<organism evidence="1 2">
    <name type="scientific">Euplotes crassus</name>
    <dbReference type="NCBI Taxonomy" id="5936"/>
    <lineage>
        <taxon>Eukaryota</taxon>
        <taxon>Sar</taxon>
        <taxon>Alveolata</taxon>
        <taxon>Ciliophora</taxon>
        <taxon>Intramacronucleata</taxon>
        <taxon>Spirotrichea</taxon>
        <taxon>Hypotrichia</taxon>
        <taxon>Euplotida</taxon>
        <taxon>Euplotidae</taxon>
        <taxon>Moneuplotes</taxon>
    </lineage>
</organism>
<dbReference type="AlphaFoldDB" id="A0AAD1UGE6"/>
<proteinExistence type="predicted"/>
<reference evidence="1" key="1">
    <citation type="submission" date="2023-07" db="EMBL/GenBank/DDBJ databases">
        <authorList>
            <consortium name="AG Swart"/>
            <person name="Singh M."/>
            <person name="Singh A."/>
            <person name="Seah K."/>
            <person name="Emmerich C."/>
        </authorList>
    </citation>
    <scope>NUCLEOTIDE SEQUENCE</scope>
    <source>
        <strain evidence="1">DP1</strain>
    </source>
</reference>
<accession>A0AAD1UGE6</accession>
<name>A0AAD1UGE6_EUPCR</name>
<gene>
    <name evidence="1" type="ORF">ECRASSUSDP1_LOCUS8741</name>
</gene>
<comment type="caution">
    <text evidence="1">The sequence shown here is derived from an EMBL/GenBank/DDBJ whole genome shotgun (WGS) entry which is preliminary data.</text>
</comment>
<evidence type="ECO:0000313" key="1">
    <source>
        <dbReference type="EMBL" id="CAI2367456.1"/>
    </source>
</evidence>
<dbReference type="Proteomes" id="UP001295684">
    <property type="component" value="Unassembled WGS sequence"/>
</dbReference>
<evidence type="ECO:0000313" key="2">
    <source>
        <dbReference type="Proteomes" id="UP001295684"/>
    </source>
</evidence>